<evidence type="ECO:0000256" key="3">
    <source>
        <dbReference type="ARBA" id="ARBA00022525"/>
    </source>
</evidence>
<dbReference type="GO" id="GO:0030550">
    <property type="term" value="F:acetylcholine receptor inhibitor activity"/>
    <property type="evidence" value="ECO:0007669"/>
    <property type="project" value="InterPro"/>
</dbReference>
<dbReference type="AlphaFoldDB" id="D4HPD1"/>
<name>D4HPD1_CONAI</name>
<accession>D4HPD1</accession>
<proteinExistence type="inferred from homology"/>
<dbReference type="Pfam" id="PF07365">
    <property type="entry name" value="Toxin_8"/>
    <property type="match status" value="1"/>
</dbReference>
<reference evidence="5" key="1">
    <citation type="journal article" date="2010" name="J. Mol. Evol.">
        <title>Evolution of conus peptide genes: duplication and positive selection in the A-Superfamily.</title>
        <authorList>
            <person name="Puillandre N."/>
            <person name="Watkins M."/>
            <person name="Olivera B.M."/>
        </authorList>
    </citation>
    <scope>NUCLEOTIDE SEQUENCE</scope>
    <source>
        <strain evidence="5">A4.3</strain>
    </source>
</reference>
<protein>
    <submittedName>
        <fullName evidence="5">Superfamily conotoxin</fullName>
    </submittedName>
</protein>
<keyword evidence="3" id="KW-0964">Secreted</keyword>
<evidence type="ECO:0000256" key="1">
    <source>
        <dbReference type="ARBA" id="ARBA00004613"/>
    </source>
</evidence>
<comment type="subcellular location">
    <subcellularLocation>
        <location evidence="1">Secreted</location>
    </subcellularLocation>
</comment>
<keyword evidence="4" id="KW-0800">Toxin</keyword>
<organism evidence="5">
    <name type="scientific">Conus aurisiacus</name>
    <name type="common">Aurisiacus cone</name>
    <dbReference type="NCBI Taxonomy" id="319919"/>
    <lineage>
        <taxon>Eukaryota</taxon>
        <taxon>Metazoa</taxon>
        <taxon>Spiralia</taxon>
        <taxon>Lophotrochozoa</taxon>
        <taxon>Mollusca</taxon>
        <taxon>Gastropoda</taxon>
        <taxon>Caenogastropoda</taxon>
        <taxon>Neogastropoda</taxon>
        <taxon>Conoidea</taxon>
        <taxon>Conidae</taxon>
        <taxon>Conus</taxon>
        <taxon>Pionoconus</taxon>
    </lineage>
</organism>
<evidence type="ECO:0000313" key="5">
    <source>
        <dbReference type="EMBL" id="ACZ49750.1"/>
    </source>
</evidence>
<evidence type="ECO:0000256" key="4">
    <source>
        <dbReference type="ARBA" id="ARBA00022656"/>
    </source>
</evidence>
<dbReference type="EMBL" id="FJ868064">
    <property type="protein sequence ID" value="ACZ49750.1"/>
    <property type="molecule type" value="Genomic_DNA"/>
</dbReference>
<dbReference type="GO" id="GO:0090729">
    <property type="term" value="F:toxin activity"/>
    <property type="evidence" value="ECO:0007669"/>
    <property type="project" value="UniProtKB-KW"/>
</dbReference>
<sequence>NSPLRIRVVLGPEPDGRNAAVNERQKWLVHSKITYCCGYNKMDMCPPCMCTYSCPPLKKKRPGRRND</sequence>
<comment type="similarity">
    <text evidence="2">Belongs to the conotoxin A superfamily.</text>
</comment>
<feature type="non-terminal residue" evidence="5">
    <location>
        <position position="1"/>
    </location>
</feature>
<dbReference type="GO" id="GO:0005576">
    <property type="term" value="C:extracellular region"/>
    <property type="evidence" value="ECO:0007669"/>
    <property type="project" value="UniProtKB-SubCell"/>
</dbReference>
<dbReference type="InterPro" id="IPR009958">
    <property type="entry name" value="Conotoxin_a-typ"/>
</dbReference>
<evidence type="ECO:0000256" key="2">
    <source>
        <dbReference type="ARBA" id="ARBA00006077"/>
    </source>
</evidence>